<dbReference type="InterPro" id="IPR002491">
    <property type="entry name" value="ABC_transptr_periplasmic_BD"/>
</dbReference>
<dbReference type="Proteomes" id="UP000548978">
    <property type="component" value="Unassembled WGS sequence"/>
</dbReference>
<dbReference type="SUPFAM" id="SSF53807">
    <property type="entry name" value="Helical backbone' metal receptor"/>
    <property type="match status" value="1"/>
</dbReference>
<dbReference type="RefSeq" id="WP_123287430.1">
    <property type="nucleotide sequence ID" value="NZ_JACIJB010000006.1"/>
</dbReference>
<reference evidence="2 3" key="1">
    <citation type="submission" date="2020-08" db="EMBL/GenBank/DDBJ databases">
        <title>Genomic Encyclopedia of Type Strains, Phase IV (KMG-IV): sequencing the most valuable type-strain genomes for metagenomic binning, comparative biology and taxonomic classification.</title>
        <authorList>
            <person name="Goeker M."/>
        </authorList>
    </citation>
    <scope>NUCLEOTIDE SEQUENCE [LARGE SCALE GENOMIC DNA]</scope>
    <source>
        <strain evidence="2 3">DSM 24448</strain>
    </source>
</reference>
<dbReference type="Gene3D" id="3.40.50.1980">
    <property type="entry name" value="Nitrogenase molybdenum iron protein domain"/>
    <property type="match status" value="2"/>
</dbReference>
<name>A0A7W9A446_9CAUL</name>
<dbReference type="InterPro" id="IPR050902">
    <property type="entry name" value="ABC_Transporter_SBP"/>
</dbReference>
<dbReference type="PROSITE" id="PS51257">
    <property type="entry name" value="PROKAR_LIPOPROTEIN"/>
    <property type="match status" value="1"/>
</dbReference>
<dbReference type="OrthoDB" id="1632039at2"/>
<protein>
    <submittedName>
        <fullName evidence="2">Iron complex transport system substrate-binding protein</fullName>
    </submittedName>
</protein>
<dbReference type="EMBL" id="JACIJB010000006">
    <property type="protein sequence ID" value="MBB5660872.1"/>
    <property type="molecule type" value="Genomic_DNA"/>
</dbReference>
<organism evidence="2 3">
    <name type="scientific">Brevundimonas halotolerans</name>
    <dbReference type="NCBI Taxonomy" id="69670"/>
    <lineage>
        <taxon>Bacteria</taxon>
        <taxon>Pseudomonadati</taxon>
        <taxon>Pseudomonadota</taxon>
        <taxon>Alphaproteobacteria</taxon>
        <taxon>Caulobacterales</taxon>
        <taxon>Caulobacteraceae</taxon>
        <taxon>Brevundimonas</taxon>
    </lineage>
</organism>
<evidence type="ECO:0000259" key="1">
    <source>
        <dbReference type="PROSITE" id="PS50983"/>
    </source>
</evidence>
<proteinExistence type="predicted"/>
<sequence length="274" mass="29108">MRRAAASVIATVLLLAGCGSSFDEPEGDALRVLSLDQCADQYVLALGEGHELALSPRADDPDSWLRAEAAGHRMLRPTLETVVAWAPDVVVRYWGGDARLLAQLEGQGVTVVTIADAADFASVEQSIAEVAEALDRQTEGEALIGRMRTTLRDGAPSDGARPLTALYLTAGGFTSGSGTLIDASLRAAGLENAAGHAGFGAVRVERLALDPPERFALGFFDQTRADRRGQGRHPLVKRLVEDRPDVRLPAAMLTCPAWFMAEAVPVLAGLRDAR</sequence>
<dbReference type="Pfam" id="PF01497">
    <property type="entry name" value="Peripla_BP_2"/>
    <property type="match status" value="1"/>
</dbReference>
<evidence type="ECO:0000313" key="2">
    <source>
        <dbReference type="EMBL" id="MBB5660872.1"/>
    </source>
</evidence>
<keyword evidence="3" id="KW-1185">Reference proteome</keyword>
<comment type="caution">
    <text evidence="2">The sequence shown here is derived from an EMBL/GenBank/DDBJ whole genome shotgun (WGS) entry which is preliminary data.</text>
</comment>
<dbReference type="PROSITE" id="PS50983">
    <property type="entry name" value="FE_B12_PBP"/>
    <property type="match status" value="1"/>
</dbReference>
<gene>
    <name evidence="2" type="ORF">FHS65_001625</name>
</gene>
<evidence type="ECO:0000313" key="3">
    <source>
        <dbReference type="Proteomes" id="UP000548978"/>
    </source>
</evidence>
<feature type="domain" description="Fe/B12 periplasmic-binding" evidence="1">
    <location>
        <begin position="31"/>
        <end position="274"/>
    </location>
</feature>
<accession>A0A7W9A446</accession>
<dbReference type="PANTHER" id="PTHR30535:SF34">
    <property type="entry name" value="MOLYBDATE-BINDING PROTEIN MOLA"/>
    <property type="match status" value="1"/>
</dbReference>
<dbReference type="PANTHER" id="PTHR30535">
    <property type="entry name" value="VITAMIN B12-BINDING PROTEIN"/>
    <property type="match status" value="1"/>
</dbReference>
<dbReference type="AlphaFoldDB" id="A0A7W9A446"/>